<sequence length="284" mass="30906">MPFFRNKSAVLGQLLRCNELFNFIDGDRQVDLAAHVSVFTAAVADAPADGREGVFDLDELQRFAIFSLRRKLEITLHGDMRRAVGLARRGAAVHHVLAVEPVFRVPFILGPLLVARGNGCRDVRNHRCLGAELLTEFERVDRAVFHALSAGDALRCIHFGDVVGAHHVYVLKHCCGAHREAAAAATVADCVGLAAAVGVGDFVHQSVFFRALEDFICFRARDLAPAPGADVILSRKAHLDAHVFLEVPTAFAHDLAVRAAAARRNGEDIVLLQIGRDFLIARAV</sequence>
<name>A0A645DXF6_9ZZZZ</name>
<accession>A0A645DXF6</accession>
<protein>
    <submittedName>
        <fullName evidence="1">Uncharacterized protein</fullName>
    </submittedName>
</protein>
<organism evidence="1">
    <name type="scientific">bioreactor metagenome</name>
    <dbReference type="NCBI Taxonomy" id="1076179"/>
    <lineage>
        <taxon>unclassified sequences</taxon>
        <taxon>metagenomes</taxon>
        <taxon>ecological metagenomes</taxon>
    </lineage>
</organism>
<gene>
    <name evidence="1" type="ORF">SDC9_140148</name>
</gene>
<proteinExistence type="predicted"/>
<reference evidence="1" key="1">
    <citation type="submission" date="2019-08" db="EMBL/GenBank/DDBJ databases">
        <authorList>
            <person name="Kucharzyk K."/>
            <person name="Murdoch R.W."/>
            <person name="Higgins S."/>
            <person name="Loffler F."/>
        </authorList>
    </citation>
    <scope>NUCLEOTIDE SEQUENCE</scope>
</reference>
<dbReference type="EMBL" id="VSSQ01039876">
    <property type="protein sequence ID" value="MPM93012.1"/>
    <property type="molecule type" value="Genomic_DNA"/>
</dbReference>
<comment type="caution">
    <text evidence="1">The sequence shown here is derived from an EMBL/GenBank/DDBJ whole genome shotgun (WGS) entry which is preliminary data.</text>
</comment>
<dbReference type="AlphaFoldDB" id="A0A645DXF6"/>
<evidence type="ECO:0000313" key="1">
    <source>
        <dbReference type="EMBL" id="MPM93012.1"/>
    </source>
</evidence>